<accession>M1LUJ7</accession>
<proteinExistence type="inferred from homology"/>
<dbReference type="NCBIfam" id="NF008121">
    <property type="entry name" value="PRK10869.1"/>
    <property type="match status" value="1"/>
</dbReference>
<dbReference type="InterPro" id="IPR027417">
    <property type="entry name" value="P-loop_NTPase"/>
</dbReference>
<keyword evidence="6" id="KW-0067">ATP-binding</keyword>
<evidence type="ECO:0000256" key="2">
    <source>
        <dbReference type="ARBA" id="ARBA00009441"/>
    </source>
</evidence>
<dbReference type="eggNOG" id="COG0497">
    <property type="taxonomic scope" value="Bacteria"/>
</dbReference>
<comment type="function">
    <text evidence="1 9">May be involved in recombinational repair of damaged DNA.</text>
</comment>
<keyword evidence="5 9" id="KW-0227">DNA damage</keyword>
<dbReference type="GO" id="GO:0006310">
    <property type="term" value="P:DNA recombination"/>
    <property type="evidence" value="ECO:0007669"/>
    <property type="project" value="InterPro"/>
</dbReference>
<evidence type="ECO:0000256" key="1">
    <source>
        <dbReference type="ARBA" id="ARBA00003618"/>
    </source>
</evidence>
<dbReference type="KEGG" id="kga:ST1E_0914"/>
<dbReference type="GO" id="GO:0009432">
    <property type="term" value="P:SOS response"/>
    <property type="evidence" value="ECO:0007669"/>
    <property type="project" value="TreeGrafter"/>
</dbReference>
<dbReference type="NCBIfam" id="TIGR00634">
    <property type="entry name" value="recN"/>
    <property type="match status" value="1"/>
</dbReference>
<dbReference type="Proteomes" id="UP000011658">
    <property type="component" value="Chromosome"/>
</dbReference>
<dbReference type="HOGENOM" id="CLU_018297_3_1_4"/>
<keyword evidence="7 9" id="KW-0234">DNA repair</keyword>
<dbReference type="GO" id="GO:0043590">
    <property type="term" value="C:bacterial nucleoid"/>
    <property type="evidence" value="ECO:0007669"/>
    <property type="project" value="TreeGrafter"/>
</dbReference>
<dbReference type="STRING" id="1208921.ST1E_0914"/>
<feature type="domain" description="RecF/RecN/SMC N-terminal" evidence="10">
    <location>
        <begin position="1"/>
        <end position="500"/>
    </location>
</feature>
<dbReference type="PANTHER" id="PTHR11059">
    <property type="entry name" value="DNA REPAIR PROTEIN RECN"/>
    <property type="match status" value="1"/>
</dbReference>
<dbReference type="PIRSF" id="PIRSF003128">
    <property type="entry name" value="RecN"/>
    <property type="match status" value="1"/>
</dbReference>
<dbReference type="CDD" id="cd03241">
    <property type="entry name" value="ABC_RecN"/>
    <property type="match status" value="1"/>
</dbReference>
<dbReference type="AlphaFoldDB" id="M1LUJ7"/>
<evidence type="ECO:0000313" key="12">
    <source>
        <dbReference type="Proteomes" id="UP000011658"/>
    </source>
</evidence>
<dbReference type="Pfam" id="PF02463">
    <property type="entry name" value="SMC_N"/>
    <property type="match status" value="1"/>
</dbReference>
<dbReference type="GO" id="GO:0006281">
    <property type="term" value="P:DNA repair"/>
    <property type="evidence" value="ECO:0007669"/>
    <property type="project" value="UniProtKB-KW"/>
</dbReference>
<dbReference type="InterPro" id="IPR003395">
    <property type="entry name" value="RecF/RecN/SMC_N"/>
</dbReference>
<evidence type="ECO:0000256" key="5">
    <source>
        <dbReference type="ARBA" id="ARBA00022763"/>
    </source>
</evidence>
<name>M1LUJ7_9PROT</name>
<organism evidence="11 12">
    <name type="scientific">Candidatus Kinetoplastidibacterium galati TCC219</name>
    <dbReference type="NCBI Taxonomy" id="1208921"/>
    <lineage>
        <taxon>Bacteria</taxon>
        <taxon>Pseudomonadati</taxon>
        <taxon>Pseudomonadota</taxon>
        <taxon>Betaproteobacteria</taxon>
        <taxon>Candidatus Kinetoplastidibacterium</taxon>
    </lineage>
</organism>
<dbReference type="GO" id="GO:0005524">
    <property type="term" value="F:ATP binding"/>
    <property type="evidence" value="ECO:0007669"/>
    <property type="project" value="UniProtKB-KW"/>
</dbReference>
<evidence type="ECO:0000256" key="9">
    <source>
        <dbReference type="PIRNR" id="PIRNR003128"/>
    </source>
</evidence>
<evidence type="ECO:0000256" key="8">
    <source>
        <dbReference type="ARBA" id="ARBA00033408"/>
    </source>
</evidence>
<evidence type="ECO:0000256" key="7">
    <source>
        <dbReference type="ARBA" id="ARBA00023204"/>
    </source>
</evidence>
<protein>
    <recommendedName>
        <fullName evidence="3 9">DNA repair protein RecN</fullName>
    </recommendedName>
    <alternativeName>
        <fullName evidence="8 9">Recombination protein N</fullName>
    </alternativeName>
</protein>
<keyword evidence="12" id="KW-1185">Reference proteome</keyword>
<dbReference type="EMBL" id="CP003806">
    <property type="protein sequence ID" value="AGF49232.1"/>
    <property type="molecule type" value="Genomic_DNA"/>
</dbReference>
<gene>
    <name evidence="11" type="ORF">ST1E_0914</name>
</gene>
<evidence type="ECO:0000256" key="6">
    <source>
        <dbReference type="ARBA" id="ARBA00022840"/>
    </source>
</evidence>
<dbReference type="SUPFAM" id="SSF52540">
    <property type="entry name" value="P-loop containing nucleoside triphosphate hydrolases"/>
    <property type="match status" value="1"/>
</dbReference>
<dbReference type="Gene3D" id="3.40.50.300">
    <property type="entry name" value="P-loop containing nucleotide triphosphate hydrolases"/>
    <property type="match status" value="2"/>
</dbReference>
<sequence>MLKTLFIKDFIIVKEVEVRFDNGFAVFSGETGAGKSIIIDALSLVLGNRPETTVLREGASYTEIIAVFDNNDQSSSWLEKYNIDIKPEITIRRIIDKQSRSKGYINNYRSTMASIRSIGSMLVKIYSQYAYQDLLNAESQRIILDSYGGYKFLIQQTKHYWELWRSAKKNLENSIQHESDLQNELEQLHWKTSEIELIKFSDSDLASIYSDYKKLSNIESIVETCNSIVEHLDGNHASAYRLTNKSINLLQQIIESDPSLLKIYEELISAQITIKEVVSDLNNYMSKIDIDPNYIKLLESKISDIETLSKKLKTKPCDINSLYEKIQIRINEIKNTNIDFLKKQEKLTKEQYIDYATKLSEQRKKTAIELSKKVTDIIKTLAMNDKIFKIEVTNVNESSSGIDDVRFLIYDQFSTPKPIMKIASGGEISRIYLSISVTTNYNNTPTLVFDEIDNGIGGSVAENIGKLLKKISKSHQILVITHLPQVASYGDNHFLVTKYKENRAIFSRINLLSSNERTKEIARMLGGAKITNTTVIHAKEMLENIKNYNSSEN</sequence>
<evidence type="ECO:0000313" key="11">
    <source>
        <dbReference type="EMBL" id="AGF49232.1"/>
    </source>
</evidence>
<dbReference type="InterPro" id="IPR004604">
    <property type="entry name" value="DNA_recomb/repair_RecN"/>
</dbReference>
<dbReference type="PATRIC" id="fig|1208921.3.peg.519"/>
<reference evidence="11 12" key="1">
    <citation type="journal article" date="2013" name="Genome Biol. Evol.">
        <title>Genome evolution and phylogenomic analysis of candidatus kinetoplastibacterium, the betaproteobacterial endosymbionts of strigomonas and angomonas.</title>
        <authorList>
            <person name="Alves J.M."/>
            <person name="Serrano M.G."/>
            <person name="Maia da Silva F."/>
            <person name="Voegtly L.J."/>
            <person name="Matveyev A.V."/>
            <person name="Teixeira M.M."/>
            <person name="Camargo E.P."/>
            <person name="Buck G.A."/>
        </authorList>
    </citation>
    <scope>NUCLEOTIDE SEQUENCE [LARGE SCALE GENOMIC DNA]</scope>
    <source>
        <strain evidence="11 12">TCC219</strain>
    </source>
</reference>
<dbReference type="PANTHER" id="PTHR11059:SF0">
    <property type="entry name" value="DNA REPAIR PROTEIN RECN"/>
    <property type="match status" value="1"/>
</dbReference>
<dbReference type="OrthoDB" id="9806954at2"/>
<comment type="similarity">
    <text evidence="2 9">Belongs to the RecN family.</text>
</comment>
<evidence type="ECO:0000256" key="3">
    <source>
        <dbReference type="ARBA" id="ARBA00021315"/>
    </source>
</evidence>
<evidence type="ECO:0000259" key="10">
    <source>
        <dbReference type="Pfam" id="PF02463"/>
    </source>
</evidence>
<keyword evidence="4" id="KW-0547">Nucleotide-binding</keyword>
<evidence type="ECO:0000256" key="4">
    <source>
        <dbReference type="ARBA" id="ARBA00022741"/>
    </source>
</evidence>
<dbReference type="RefSeq" id="WP_015389716.1">
    <property type="nucleotide sequence ID" value="NC_020284.1"/>
</dbReference>